<evidence type="ECO:0000313" key="8">
    <source>
        <dbReference type="Proteomes" id="UP000612456"/>
    </source>
</evidence>
<keyword evidence="2 7" id="KW-0238">DNA-binding</keyword>
<evidence type="ECO:0000256" key="2">
    <source>
        <dbReference type="ARBA" id="ARBA00023125"/>
    </source>
</evidence>
<sequence length="535" mass="62341">MLRLLIVDDEPDIADSLYTLLQERFPFELDLYKAYSGKKALEWLKRGKFDLVLTDIRMPVLSGMELHKHIRRLWPRCRVIFLTGHSEFDYVYEAISHDNTSYLLKTEGHEVILETVHHAISEIEGEQQIEGLMVKAMQHMEQSLPLLQNELLTDLLHGEADDALERGRQFAELRIPLHAEMPVLLMASRLVRTAAALPPVTKAQLHTGMKVILEQYGYSQLQMSYVFIDKNTMIWFVQPAARDTEAGGMPWDEVPLAVQEVAEHMEIECLQSFATPLLFLLDRSPCGWDEVADRWALLRHELDRQSGNQNGLIQAAFDENEYTRARILRKAEQLGDYLAASQENDFMREWEWFVSQSTQTELIHSSLSLLFLRHMHRFNQQERLAVRTNLQPLLQQAELQMDAEQLLGYYLDLAMVIFELQRQELTERRDHTIERIKQYIQEHLGEDLSLVRLSELVQLNPSYLSRAFKKATGMNLLSYIHETKLKEASRLLLHSDMKIHEISRVLGFVSPPHFTRFFKKASGHPPQDYRNLEER</sequence>
<proteinExistence type="predicted"/>
<keyword evidence="3" id="KW-0804">Transcription</keyword>
<feature type="domain" description="HTH araC/xylS-type" evidence="5">
    <location>
        <begin position="434"/>
        <end position="532"/>
    </location>
</feature>
<accession>A0A916ZFV3</accession>
<dbReference type="SMART" id="SM00448">
    <property type="entry name" value="REC"/>
    <property type="match status" value="1"/>
</dbReference>
<dbReference type="PROSITE" id="PS50110">
    <property type="entry name" value="RESPONSE_REGULATORY"/>
    <property type="match status" value="1"/>
</dbReference>
<gene>
    <name evidence="7" type="ORF">GCM10010911_62160</name>
</gene>
<dbReference type="Pfam" id="PF12833">
    <property type="entry name" value="HTH_18"/>
    <property type="match status" value="1"/>
</dbReference>
<comment type="caution">
    <text evidence="7">The sequence shown here is derived from an EMBL/GenBank/DDBJ whole genome shotgun (WGS) entry which is preliminary data.</text>
</comment>
<evidence type="ECO:0000313" key="7">
    <source>
        <dbReference type="EMBL" id="GGD95055.1"/>
    </source>
</evidence>
<keyword evidence="1" id="KW-0805">Transcription regulation</keyword>
<keyword evidence="8" id="KW-1185">Reference proteome</keyword>
<evidence type="ECO:0000259" key="5">
    <source>
        <dbReference type="PROSITE" id="PS01124"/>
    </source>
</evidence>
<dbReference type="InterPro" id="IPR001789">
    <property type="entry name" value="Sig_transdc_resp-reg_receiver"/>
</dbReference>
<name>A0A916ZFV3_9BACL</name>
<reference evidence="7" key="1">
    <citation type="journal article" date="2014" name="Int. J. Syst. Evol. Microbiol.">
        <title>Complete genome sequence of Corynebacterium casei LMG S-19264T (=DSM 44701T), isolated from a smear-ripened cheese.</title>
        <authorList>
            <consortium name="US DOE Joint Genome Institute (JGI-PGF)"/>
            <person name="Walter F."/>
            <person name="Albersmeier A."/>
            <person name="Kalinowski J."/>
            <person name="Ruckert C."/>
        </authorList>
    </citation>
    <scope>NUCLEOTIDE SEQUENCE</scope>
    <source>
        <strain evidence="7">CGMCC 1.15178</strain>
    </source>
</reference>
<keyword evidence="4" id="KW-0597">Phosphoprotein</keyword>
<dbReference type="InterPro" id="IPR018060">
    <property type="entry name" value="HTH_AraC"/>
</dbReference>
<dbReference type="InterPro" id="IPR018062">
    <property type="entry name" value="HTH_AraC-typ_CS"/>
</dbReference>
<evidence type="ECO:0000256" key="4">
    <source>
        <dbReference type="PROSITE-ProRule" id="PRU00169"/>
    </source>
</evidence>
<dbReference type="PROSITE" id="PS00041">
    <property type="entry name" value="HTH_ARAC_FAMILY_1"/>
    <property type="match status" value="1"/>
</dbReference>
<dbReference type="SUPFAM" id="SSF52172">
    <property type="entry name" value="CheY-like"/>
    <property type="match status" value="1"/>
</dbReference>
<evidence type="ECO:0000256" key="3">
    <source>
        <dbReference type="ARBA" id="ARBA00023163"/>
    </source>
</evidence>
<organism evidence="7 8">
    <name type="scientific">Paenibacillus nasutitermitis</name>
    <dbReference type="NCBI Taxonomy" id="1652958"/>
    <lineage>
        <taxon>Bacteria</taxon>
        <taxon>Bacillati</taxon>
        <taxon>Bacillota</taxon>
        <taxon>Bacilli</taxon>
        <taxon>Bacillales</taxon>
        <taxon>Paenibacillaceae</taxon>
        <taxon>Paenibacillus</taxon>
    </lineage>
</organism>
<dbReference type="AlphaFoldDB" id="A0A916ZFV3"/>
<feature type="modified residue" description="4-aspartylphosphate" evidence="4">
    <location>
        <position position="55"/>
    </location>
</feature>
<evidence type="ECO:0000256" key="1">
    <source>
        <dbReference type="ARBA" id="ARBA00023015"/>
    </source>
</evidence>
<dbReference type="CDD" id="cd17536">
    <property type="entry name" value="REC_YesN-like"/>
    <property type="match status" value="1"/>
</dbReference>
<dbReference type="EMBL" id="BMHP01000007">
    <property type="protein sequence ID" value="GGD95055.1"/>
    <property type="molecule type" value="Genomic_DNA"/>
</dbReference>
<protein>
    <submittedName>
        <fullName evidence="7">DNA-binding response regulator</fullName>
    </submittedName>
</protein>
<reference evidence="7" key="2">
    <citation type="submission" date="2020-09" db="EMBL/GenBank/DDBJ databases">
        <authorList>
            <person name="Sun Q."/>
            <person name="Zhou Y."/>
        </authorList>
    </citation>
    <scope>NUCLEOTIDE SEQUENCE</scope>
    <source>
        <strain evidence="7">CGMCC 1.15178</strain>
    </source>
</reference>
<dbReference type="InterPro" id="IPR011006">
    <property type="entry name" value="CheY-like_superfamily"/>
</dbReference>
<dbReference type="Proteomes" id="UP000612456">
    <property type="component" value="Unassembled WGS sequence"/>
</dbReference>
<dbReference type="Pfam" id="PF00072">
    <property type="entry name" value="Response_reg"/>
    <property type="match status" value="1"/>
</dbReference>
<feature type="domain" description="Response regulatory" evidence="6">
    <location>
        <begin position="3"/>
        <end position="120"/>
    </location>
</feature>
<dbReference type="PANTHER" id="PTHR43280:SF2">
    <property type="entry name" value="HTH-TYPE TRANSCRIPTIONAL REGULATOR EXSA"/>
    <property type="match status" value="1"/>
</dbReference>
<dbReference type="GO" id="GO:0043565">
    <property type="term" value="F:sequence-specific DNA binding"/>
    <property type="evidence" value="ECO:0007669"/>
    <property type="project" value="InterPro"/>
</dbReference>
<dbReference type="GO" id="GO:0000160">
    <property type="term" value="P:phosphorelay signal transduction system"/>
    <property type="evidence" value="ECO:0007669"/>
    <property type="project" value="InterPro"/>
</dbReference>
<dbReference type="SUPFAM" id="SSF46689">
    <property type="entry name" value="Homeodomain-like"/>
    <property type="match status" value="2"/>
</dbReference>
<dbReference type="InterPro" id="IPR009057">
    <property type="entry name" value="Homeodomain-like_sf"/>
</dbReference>
<dbReference type="GO" id="GO:0003700">
    <property type="term" value="F:DNA-binding transcription factor activity"/>
    <property type="evidence" value="ECO:0007669"/>
    <property type="project" value="InterPro"/>
</dbReference>
<dbReference type="PROSITE" id="PS01124">
    <property type="entry name" value="HTH_ARAC_FAMILY_2"/>
    <property type="match status" value="1"/>
</dbReference>
<dbReference type="SMART" id="SM00342">
    <property type="entry name" value="HTH_ARAC"/>
    <property type="match status" value="1"/>
</dbReference>
<dbReference type="Gene3D" id="1.10.10.60">
    <property type="entry name" value="Homeodomain-like"/>
    <property type="match status" value="2"/>
</dbReference>
<evidence type="ECO:0000259" key="6">
    <source>
        <dbReference type="PROSITE" id="PS50110"/>
    </source>
</evidence>
<dbReference type="PANTHER" id="PTHR43280">
    <property type="entry name" value="ARAC-FAMILY TRANSCRIPTIONAL REGULATOR"/>
    <property type="match status" value="1"/>
</dbReference>
<dbReference type="Gene3D" id="3.40.50.2300">
    <property type="match status" value="1"/>
</dbReference>
<dbReference type="RefSeq" id="WP_188998481.1">
    <property type="nucleotide sequence ID" value="NZ_BMHP01000007.1"/>
</dbReference>